<feature type="transmembrane region" description="Helical" evidence="5">
    <location>
        <begin position="136"/>
        <end position="155"/>
    </location>
</feature>
<evidence type="ECO:0000313" key="7">
    <source>
        <dbReference type="Proteomes" id="UP001525379"/>
    </source>
</evidence>
<comment type="caution">
    <text evidence="6">The sequence shown here is derived from an EMBL/GenBank/DDBJ whole genome shotgun (WGS) entry which is preliminary data.</text>
</comment>
<feature type="transmembrane region" description="Helical" evidence="5">
    <location>
        <begin position="73"/>
        <end position="92"/>
    </location>
</feature>
<keyword evidence="7" id="KW-1185">Reference proteome</keyword>
<evidence type="ECO:0000256" key="4">
    <source>
        <dbReference type="ARBA" id="ARBA00023136"/>
    </source>
</evidence>
<dbReference type="Pfam" id="PF03006">
    <property type="entry name" value="HlyIII"/>
    <property type="match status" value="1"/>
</dbReference>
<feature type="transmembrane region" description="Helical" evidence="5">
    <location>
        <begin position="223"/>
        <end position="244"/>
    </location>
</feature>
<dbReference type="PANTHER" id="PTHR20855:SF3">
    <property type="entry name" value="LD03007P"/>
    <property type="match status" value="1"/>
</dbReference>
<evidence type="ECO:0000256" key="3">
    <source>
        <dbReference type="ARBA" id="ARBA00022989"/>
    </source>
</evidence>
<feature type="transmembrane region" description="Helical" evidence="5">
    <location>
        <begin position="161"/>
        <end position="182"/>
    </location>
</feature>
<feature type="transmembrane region" description="Helical" evidence="5">
    <location>
        <begin position="112"/>
        <end position="129"/>
    </location>
</feature>
<name>A0ABT2HZD3_9MICO</name>
<feature type="transmembrane region" description="Helical" evidence="5">
    <location>
        <begin position="46"/>
        <end position="66"/>
    </location>
</feature>
<keyword evidence="2 5" id="KW-0812">Transmembrane</keyword>
<feature type="transmembrane region" description="Helical" evidence="5">
    <location>
        <begin position="189"/>
        <end position="208"/>
    </location>
</feature>
<proteinExistence type="predicted"/>
<dbReference type="PANTHER" id="PTHR20855">
    <property type="entry name" value="ADIPOR/PROGESTIN RECEPTOR-RELATED"/>
    <property type="match status" value="1"/>
</dbReference>
<evidence type="ECO:0000256" key="1">
    <source>
        <dbReference type="ARBA" id="ARBA00004141"/>
    </source>
</evidence>
<protein>
    <submittedName>
        <fullName evidence="6">Hemolysin III family protein</fullName>
    </submittedName>
</protein>
<keyword evidence="4 5" id="KW-0472">Membrane</keyword>
<evidence type="ECO:0000313" key="6">
    <source>
        <dbReference type="EMBL" id="MCT2043531.1"/>
    </source>
</evidence>
<evidence type="ECO:0000256" key="5">
    <source>
        <dbReference type="SAM" id="Phobius"/>
    </source>
</evidence>
<reference evidence="6 7" key="1">
    <citation type="submission" date="2022-04" db="EMBL/GenBank/DDBJ databases">
        <title>Human microbiome associated bacterial genomes.</title>
        <authorList>
            <person name="Sandstrom S."/>
            <person name="Salamzade R."/>
            <person name="Kalan L.R."/>
        </authorList>
    </citation>
    <scope>NUCLEOTIDE SEQUENCE [LARGE SCALE GENOMIC DNA]</scope>
    <source>
        <strain evidence="7">p3-SID1799</strain>
    </source>
</reference>
<comment type="subcellular location">
    <subcellularLocation>
        <location evidence="1">Membrane</location>
        <topology evidence="1">Multi-pass membrane protein</topology>
    </subcellularLocation>
</comment>
<dbReference type="RefSeq" id="WP_260104653.1">
    <property type="nucleotide sequence ID" value="NZ_JALXSQ010000051.1"/>
</dbReference>
<evidence type="ECO:0000256" key="2">
    <source>
        <dbReference type="ARBA" id="ARBA00022692"/>
    </source>
</evidence>
<dbReference type="InterPro" id="IPR004254">
    <property type="entry name" value="AdipoR/HlyIII-related"/>
</dbReference>
<dbReference type="EMBL" id="JALXSQ010000051">
    <property type="protein sequence ID" value="MCT2043531.1"/>
    <property type="molecule type" value="Genomic_DNA"/>
</dbReference>
<sequence length="250" mass="27687">MASGRTTPASDNVSRVNITTDAHLPTIEANDPAHSPHEPKPSWRGWIHAGALPVVIVATLLLLVFTPGLMPRLVCALYGLSSILLFGISALYHRFNWSPRVRLALKRFDHANIFLLIASTYSPISLLGLREPESLILFFSVWSVAILGIFFRIFWTSAPRWLYVALYLALGWSAVMFLPALLQANWVMMLLVAIGGILYTIGAVAYGMKKPNPWPGHFGFHELFHACTVLAYLCHWTAVLIIALNPVSLG</sequence>
<dbReference type="Proteomes" id="UP001525379">
    <property type="component" value="Unassembled WGS sequence"/>
</dbReference>
<accession>A0ABT2HZD3</accession>
<keyword evidence="3 5" id="KW-1133">Transmembrane helix</keyword>
<gene>
    <name evidence="6" type="ORF">M3D15_09365</name>
</gene>
<organism evidence="6 7">
    <name type="scientific">Pseudoclavibacter albus</name>
    <dbReference type="NCBI Taxonomy" id="272241"/>
    <lineage>
        <taxon>Bacteria</taxon>
        <taxon>Bacillati</taxon>
        <taxon>Actinomycetota</taxon>
        <taxon>Actinomycetes</taxon>
        <taxon>Micrococcales</taxon>
        <taxon>Microbacteriaceae</taxon>
        <taxon>Pseudoclavibacter</taxon>
    </lineage>
</organism>